<dbReference type="Pfam" id="PF07587">
    <property type="entry name" value="PSD1"/>
    <property type="match status" value="1"/>
</dbReference>
<comment type="caution">
    <text evidence="5">The sequence shown here is derived from an EMBL/GenBank/DDBJ whole genome shotgun (WGS) entry which is preliminary data.</text>
</comment>
<evidence type="ECO:0000313" key="5">
    <source>
        <dbReference type="EMBL" id="HEN16255.1"/>
    </source>
</evidence>
<dbReference type="SUPFAM" id="SSF46626">
    <property type="entry name" value="Cytochrome c"/>
    <property type="match status" value="1"/>
</dbReference>
<feature type="chain" id="PRO_5028196814" evidence="1">
    <location>
        <begin position="19"/>
        <end position="864"/>
    </location>
</feature>
<keyword evidence="1" id="KW-0732">Signal</keyword>
<dbReference type="GO" id="GO:0009055">
    <property type="term" value="F:electron transfer activity"/>
    <property type="evidence" value="ECO:0007669"/>
    <property type="project" value="InterPro"/>
</dbReference>
<reference evidence="5" key="1">
    <citation type="journal article" date="2020" name="mSystems">
        <title>Genome- and Community-Level Interaction Insights into Carbon Utilization and Element Cycling Functions of Hydrothermarchaeota in Hydrothermal Sediment.</title>
        <authorList>
            <person name="Zhou Z."/>
            <person name="Liu Y."/>
            <person name="Xu W."/>
            <person name="Pan J."/>
            <person name="Luo Z.H."/>
            <person name="Li M."/>
        </authorList>
    </citation>
    <scope>NUCLEOTIDE SEQUENCE [LARGE SCALE GENOMIC DNA]</scope>
    <source>
        <strain evidence="5">SpSt-339</strain>
    </source>
</reference>
<dbReference type="EMBL" id="DSOK01000344">
    <property type="protein sequence ID" value="HEN16255.1"/>
    <property type="molecule type" value="Genomic_DNA"/>
</dbReference>
<protein>
    <submittedName>
        <fullName evidence="5">DUF1553 domain-containing protein</fullName>
    </submittedName>
</protein>
<dbReference type="PANTHER" id="PTHR35889">
    <property type="entry name" value="CYCLOINULO-OLIGOSACCHARIDE FRUCTANOTRANSFERASE-RELATED"/>
    <property type="match status" value="1"/>
</dbReference>
<feature type="domain" description="DUF1549" evidence="2">
    <location>
        <begin position="158"/>
        <end position="372"/>
    </location>
</feature>
<dbReference type="AlphaFoldDB" id="A0A7C2P6Y4"/>
<gene>
    <name evidence="5" type="ORF">ENQ76_12405</name>
</gene>
<evidence type="ECO:0000259" key="2">
    <source>
        <dbReference type="Pfam" id="PF07583"/>
    </source>
</evidence>
<dbReference type="GO" id="GO:0020037">
    <property type="term" value="F:heme binding"/>
    <property type="evidence" value="ECO:0007669"/>
    <property type="project" value="InterPro"/>
</dbReference>
<proteinExistence type="predicted"/>
<feature type="signal peptide" evidence="1">
    <location>
        <begin position="1"/>
        <end position="18"/>
    </location>
</feature>
<organism evidence="5">
    <name type="scientific">Schlesneria paludicola</name>
    <dbReference type="NCBI Taxonomy" id="360056"/>
    <lineage>
        <taxon>Bacteria</taxon>
        <taxon>Pseudomonadati</taxon>
        <taxon>Planctomycetota</taxon>
        <taxon>Planctomycetia</taxon>
        <taxon>Planctomycetales</taxon>
        <taxon>Planctomycetaceae</taxon>
        <taxon>Schlesneria</taxon>
    </lineage>
</organism>
<dbReference type="InterPro" id="IPR011429">
    <property type="entry name" value="Cyt_c_Planctomycete-type"/>
</dbReference>
<dbReference type="PANTHER" id="PTHR35889:SF3">
    <property type="entry name" value="F-BOX DOMAIN-CONTAINING PROTEIN"/>
    <property type="match status" value="1"/>
</dbReference>
<sequence>MNSRAILLSLAAWPLAYAASAAELTFERDVRPILKSHCYHCHGEAGVVEGGLDLRLARLMVRGGESGPAIVPGDSAASLLMRRVRAGEMPPKGAPLGEKERQVLEAWIAQGAKTGSPEPDDVASLSEITAEDRQYWAFQAVVRPVVPPVRSQDLVQSPIDAFLLARLEAEGLTFAPPAARGTLLRRLSFELLGLPPTPEEIAQFVADDAPNADVQLIERLLASPHYGERWGRHWLDAAGYADSDGYTERDPERPYAYKYRDYVIRSHNANKPFDRFLVEQLAGDELVPPPYANLSPDELDCLIATGFLRTVPDGTAAGVTPKEAGNAVVTETIKVVSTSLLGLTVGCAECHNHRYDPITQVDYYRLRAIFEPAYNWKAWRPPGQRRVSLYTDADRPQANEIEAQAKAVLDERQKKLDEFLAATFEKQLEKVPEEKRELARQMRATPAKDQTAEHKQLLKEFPNLDVNPGTLYLYDNKAADELKELDKRAADIRATKPVEDFVDCLTEPGGPPPETFVFHRGDVDQPQQVVTPGELTVLATFAPALPVDDDTLPSTGRRLAYARHLTSGRHPLVARVLVNRIWMHHFGRGLVGTAGDLGVLGERPTHPDLLDWLAAEFVDSGWDLKHLHRVILTSTAYRQAAVRTARGDELDPDNRLLSRQAVRRLEAEAVRDALLATSGQFNDKLYGKPVPVMEDDVGQFIVGIENKDGEAKPGSKIPLHGEEFRRSVYVQVRRSRPLGVMEAFDLPTLEPNCTSRSTSTVAPQSLMLMNNEFTVDAARQLAARLAAEADPAARVQRAWWLAFGRAATEAEATAACRFIEQQTAALATAADAGPDPKKKVDPAEWAWTTLCQSLLSANEFLYVD</sequence>
<evidence type="ECO:0000256" key="1">
    <source>
        <dbReference type="SAM" id="SignalP"/>
    </source>
</evidence>
<dbReference type="Pfam" id="PF07583">
    <property type="entry name" value="PSCyt2"/>
    <property type="match status" value="1"/>
</dbReference>
<name>A0A7C2P6Y4_9PLAN</name>
<feature type="domain" description="DUF1553" evidence="3">
    <location>
        <begin position="557"/>
        <end position="818"/>
    </location>
</feature>
<dbReference type="InterPro" id="IPR022655">
    <property type="entry name" value="DUF1553"/>
</dbReference>
<dbReference type="Pfam" id="PF07635">
    <property type="entry name" value="PSCyt1"/>
    <property type="match status" value="1"/>
</dbReference>
<dbReference type="InterPro" id="IPR036909">
    <property type="entry name" value="Cyt_c-like_dom_sf"/>
</dbReference>
<dbReference type="InterPro" id="IPR011444">
    <property type="entry name" value="DUF1549"/>
</dbReference>
<evidence type="ECO:0000259" key="3">
    <source>
        <dbReference type="Pfam" id="PF07587"/>
    </source>
</evidence>
<accession>A0A7C2P6Y4</accession>
<feature type="domain" description="Cytochrome C Planctomycete-type" evidence="4">
    <location>
        <begin position="38"/>
        <end position="93"/>
    </location>
</feature>
<evidence type="ECO:0000259" key="4">
    <source>
        <dbReference type="Pfam" id="PF07635"/>
    </source>
</evidence>